<dbReference type="AlphaFoldDB" id="A0A9X7U8I6"/>
<protein>
    <submittedName>
        <fullName evidence="1">Uncharacterized protein</fullName>
    </submittedName>
</protein>
<dbReference type="Proteomes" id="UP000515377">
    <property type="component" value="Chromosome"/>
</dbReference>
<accession>A0A9X7U8I6</accession>
<sequence length="173" mass="19557">MLNKKVIMNELSKEMSRNGFDAVCPMGENFPIYYRKCAQIAQFYQPDVMLRKGYARISGSIGFCIISSDLNDGLAINEALNPKNGCMASLRIENFKDISNNNSIDTEDYSTIKLIIDKIISSIDEEIPSTLAQAIEKFWSKSSWVYLLLGQENNGFDDSVHKIVYQALVHNQN</sequence>
<reference evidence="1 2" key="1">
    <citation type="submission" date="2020-07" db="EMBL/GenBank/DDBJ databases">
        <title>Whole genome sequence of Sphingobium yanoikuyae A3.</title>
        <authorList>
            <person name="Han S.-S."/>
        </authorList>
    </citation>
    <scope>NUCLEOTIDE SEQUENCE [LARGE SCALE GENOMIC DNA]</scope>
    <source>
        <strain evidence="1 2">A3</strain>
    </source>
</reference>
<dbReference type="EMBL" id="CP060122">
    <property type="protein sequence ID" value="QNG45753.1"/>
    <property type="molecule type" value="Genomic_DNA"/>
</dbReference>
<proteinExistence type="predicted"/>
<name>A0A9X7U8I6_SPHYA</name>
<evidence type="ECO:0000313" key="1">
    <source>
        <dbReference type="EMBL" id="QNG45753.1"/>
    </source>
</evidence>
<evidence type="ECO:0000313" key="2">
    <source>
        <dbReference type="Proteomes" id="UP000515377"/>
    </source>
</evidence>
<organism evidence="1 2">
    <name type="scientific">Sphingobium yanoikuyae</name>
    <name type="common">Sphingomonas yanoikuyae</name>
    <dbReference type="NCBI Taxonomy" id="13690"/>
    <lineage>
        <taxon>Bacteria</taxon>
        <taxon>Pseudomonadati</taxon>
        <taxon>Pseudomonadota</taxon>
        <taxon>Alphaproteobacteria</taxon>
        <taxon>Sphingomonadales</taxon>
        <taxon>Sphingomonadaceae</taxon>
        <taxon>Sphingobium</taxon>
    </lineage>
</organism>
<gene>
    <name evidence="1" type="ORF">H3V42_29035</name>
</gene>